<proteinExistence type="predicted"/>
<dbReference type="OrthoDB" id="6496803at2"/>
<keyword evidence="3" id="KW-1185">Reference proteome</keyword>
<evidence type="ECO:0000313" key="3">
    <source>
        <dbReference type="Proteomes" id="UP000294887"/>
    </source>
</evidence>
<feature type="region of interest" description="Disordered" evidence="1">
    <location>
        <begin position="58"/>
        <end position="80"/>
    </location>
</feature>
<dbReference type="RefSeq" id="WP_131904236.1">
    <property type="nucleotide sequence ID" value="NZ_BAAAFU010000008.1"/>
</dbReference>
<dbReference type="EMBL" id="SMFQ01000002">
    <property type="protein sequence ID" value="TCJ88546.1"/>
    <property type="molecule type" value="Genomic_DNA"/>
</dbReference>
<name>A0A4R1F2X9_9GAMM</name>
<dbReference type="Proteomes" id="UP000294887">
    <property type="component" value="Unassembled WGS sequence"/>
</dbReference>
<evidence type="ECO:0000256" key="1">
    <source>
        <dbReference type="SAM" id="MobiDB-lite"/>
    </source>
</evidence>
<feature type="compositionally biased region" description="Basic and acidic residues" evidence="1">
    <location>
        <begin position="58"/>
        <end position="73"/>
    </location>
</feature>
<protein>
    <submittedName>
        <fullName evidence="2">Uncharacterized protein YjiS (DUF1127 family)</fullName>
    </submittedName>
</protein>
<dbReference type="AlphaFoldDB" id="A0A4R1F2X9"/>
<reference evidence="2 3" key="1">
    <citation type="submission" date="2019-03" db="EMBL/GenBank/DDBJ databases">
        <title>Genomic Encyclopedia of Type Strains, Phase IV (KMG-IV): sequencing the most valuable type-strain genomes for metagenomic binning, comparative biology and taxonomic classification.</title>
        <authorList>
            <person name="Goeker M."/>
        </authorList>
    </citation>
    <scope>NUCLEOTIDE SEQUENCE [LARGE SCALE GENOMIC DNA]</scope>
    <source>
        <strain evidence="2 3">DSM 24830</strain>
    </source>
</reference>
<comment type="caution">
    <text evidence="2">The sequence shown here is derived from an EMBL/GenBank/DDBJ whole genome shotgun (WGS) entry which is preliminary data.</text>
</comment>
<sequence>MKTQLGLLNHLSLRNLNECLDQYLKQLALYKDRYSSRKALLKLDENRLRDIGISKQQAEEEANKPFWRGRDMNNKQQNSLEKNLEQNNVETHSHFSLNECSNKVIKNSL</sequence>
<gene>
    <name evidence="2" type="ORF">EV695_0403</name>
</gene>
<organism evidence="2 3">
    <name type="scientific">Cocleimonas flava</name>
    <dbReference type="NCBI Taxonomy" id="634765"/>
    <lineage>
        <taxon>Bacteria</taxon>
        <taxon>Pseudomonadati</taxon>
        <taxon>Pseudomonadota</taxon>
        <taxon>Gammaproteobacteria</taxon>
        <taxon>Thiotrichales</taxon>
        <taxon>Thiotrichaceae</taxon>
        <taxon>Cocleimonas</taxon>
    </lineage>
</organism>
<accession>A0A4R1F2X9</accession>
<evidence type="ECO:0000313" key="2">
    <source>
        <dbReference type="EMBL" id="TCJ88546.1"/>
    </source>
</evidence>